<gene>
    <name evidence="1" type="ORF">ABT57_16210</name>
</gene>
<reference evidence="1 2" key="1">
    <citation type="submission" date="2015-05" db="EMBL/GenBank/DDBJ databases">
        <title>Photobacterium galathea sp. nov.</title>
        <authorList>
            <person name="Machado H."/>
            <person name="Gram L."/>
        </authorList>
    </citation>
    <scope>NUCLEOTIDE SEQUENCE [LARGE SCALE GENOMIC DNA]</scope>
    <source>
        <strain evidence="1 2">DSM 22954</strain>
    </source>
</reference>
<dbReference type="PATRIC" id="fig|320778.3.peg.3521"/>
<comment type="caution">
    <text evidence="1">The sequence shown here is derived from an EMBL/GenBank/DDBJ whole genome shotgun (WGS) entry which is preliminary data.</text>
</comment>
<name>A0A0J1K1K4_9GAMM</name>
<proteinExistence type="predicted"/>
<accession>A0A0J1K1K4</accession>
<dbReference type="AlphaFoldDB" id="A0A0J1K1K4"/>
<dbReference type="Proteomes" id="UP000035909">
    <property type="component" value="Unassembled WGS sequence"/>
</dbReference>
<sequence>MISVYLISDVKFSKKYILMHIFILEMNIRRISLNAEAYKNRHNNELHKSQRHFDFTTDIEQTIAYRPYAKEAYLAGKKKAIL</sequence>
<organism evidence="1 2">
    <name type="scientific">Photobacterium ganghwense</name>
    <dbReference type="NCBI Taxonomy" id="320778"/>
    <lineage>
        <taxon>Bacteria</taxon>
        <taxon>Pseudomonadati</taxon>
        <taxon>Pseudomonadota</taxon>
        <taxon>Gammaproteobacteria</taxon>
        <taxon>Vibrionales</taxon>
        <taxon>Vibrionaceae</taxon>
        <taxon>Photobacterium</taxon>
    </lineage>
</organism>
<keyword evidence="2" id="KW-1185">Reference proteome</keyword>
<protein>
    <submittedName>
        <fullName evidence="1">Uncharacterized protein</fullName>
    </submittedName>
</protein>
<evidence type="ECO:0000313" key="2">
    <source>
        <dbReference type="Proteomes" id="UP000035909"/>
    </source>
</evidence>
<dbReference type="EMBL" id="LDOU01000015">
    <property type="protein sequence ID" value="KLV08322.1"/>
    <property type="molecule type" value="Genomic_DNA"/>
</dbReference>
<evidence type="ECO:0000313" key="1">
    <source>
        <dbReference type="EMBL" id="KLV08322.1"/>
    </source>
</evidence>